<name>A0AAN7QBM5_9COLE</name>
<protein>
    <submittedName>
        <fullName evidence="1">Uncharacterized protein</fullName>
    </submittedName>
</protein>
<accession>A0AAN7QBM5</accession>
<evidence type="ECO:0000313" key="2">
    <source>
        <dbReference type="Proteomes" id="UP001353858"/>
    </source>
</evidence>
<comment type="caution">
    <text evidence="1">The sequence shown here is derived from an EMBL/GenBank/DDBJ whole genome shotgun (WGS) entry which is preliminary data.</text>
</comment>
<dbReference type="EMBL" id="JARPUR010000001">
    <property type="protein sequence ID" value="KAK4887090.1"/>
    <property type="molecule type" value="Genomic_DNA"/>
</dbReference>
<reference evidence="2" key="1">
    <citation type="submission" date="2023-01" db="EMBL/GenBank/DDBJ databases">
        <title>Key to firefly adult light organ development and bioluminescence: homeobox transcription factors regulate luciferase expression and transportation to peroxisome.</title>
        <authorList>
            <person name="Fu X."/>
        </authorList>
    </citation>
    <scope>NUCLEOTIDE SEQUENCE [LARGE SCALE GENOMIC DNA]</scope>
</reference>
<gene>
    <name evidence="1" type="ORF">RN001_003361</name>
</gene>
<sequence length="253" mass="29324">MDQQNKFYVVEFPEEVNKMGNLAMAIISSKWVFTENNELQCYWPTKFGKDSYIGSYQKAKRELKNLEVCSNLSQSGSSECENEKRNPKKKVLKDFVEYLDSSSDDEPPKVHNETYFPRCTQTSQEHARNFSATELEERQANKIITAGIQQTPSVLSLSKDVSHEKKCACCIRNQEFYKIIFKKLDSLETKLNQLSCNNKIKEGADNFGVNIDTMDNLFEVKDFDANLQNTEFMAMIVSYCFKNLENFRSWFSC</sequence>
<proteinExistence type="predicted"/>
<dbReference type="Proteomes" id="UP001353858">
    <property type="component" value="Unassembled WGS sequence"/>
</dbReference>
<dbReference type="AlphaFoldDB" id="A0AAN7QBM5"/>
<keyword evidence="2" id="KW-1185">Reference proteome</keyword>
<evidence type="ECO:0000313" key="1">
    <source>
        <dbReference type="EMBL" id="KAK4887090.1"/>
    </source>
</evidence>
<organism evidence="1 2">
    <name type="scientific">Aquatica leii</name>
    <dbReference type="NCBI Taxonomy" id="1421715"/>
    <lineage>
        <taxon>Eukaryota</taxon>
        <taxon>Metazoa</taxon>
        <taxon>Ecdysozoa</taxon>
        <taxon>Arthropoda</taxon>
        <taxon>Hexapoda</taxon>
        <taxon>Insecta</taxon>
        <taxon>Pterygota</taxon>
        <taxon>Neoptera</taxon>
        <taxon>Endopterygota</taxon>
        <taxon>Coleoptera</taxon>
        <taxon>Polyphaga</taxon>
        <taxon>Elateriformia</taxon>
        <taxon>Elateroidea</taxon>
        <taxon>Lampyridae</taxon>
        <taxon>Luciolinae</taxon>
        <taxon>Aquatica</taxon>
    </lineage>
</organism>